<dbReference type="InterPro" id="IPR043128">
    <property type="entry name" value="Rev_trsase/Diguanyl_cyclase"/>
</dbReference>
<dbReference type="Pfam" id="PF17919">
    <property type="entry name" value="RT_RNaseH_2"/>
    <property type="match status" value="1"/>
</dbReference>
<dbReference type="SUPFAM" id="SSF56672">
    <property type="entry name" value="DNA/RNA polymerases"/>
    <property type="match status" value="1"/>
</dbReference>
<dbReference type="GO" id="GO:0003964">
    <property type="term" value="F:RNA-directed DNA polymerase activity"/>
    <property type="evidence" value="ECO:0007669"/>
    <property type="project" value="UniProtKB-KW"/>
</dbReference>
<reference evidence="3" key="1">
    <citation type="submission" date="2014-09" db="EMBL/GenBank/DDBJ databases">
        <authorList>
            <person name="Sharma Rahul"/>
            <person name="Thines Marco"/>
        </authorList>
    </citation>
    <scope>NUCLEOTIDE SEQUENCE [LARGE SCALE GENOMIC DNA]</scope>
</reference>
<proteinExistence type="predicted"/>
<feature type="domain" description="Reverse transcriptase/retrotransposon-derived protein RNase H-like" evidence="1">
    <location>
        <begin position="195"/>
        <end position="286"/>
    </location>
</feature>
<dbReference type="OrthoDB" id="97351at2759"/>
<sequence>MKQSWKTLRGAERSNWFVVPEESLDSESFFDIVIPRRRLQGPPSVLPPDRGVRHEIDLVTETENCVTCQRTLSKEQYDVIDAILRASTTQRESKSLIRHPRFVFGSRTESGVSLNDWSVPNSLKQLRQWLGLANYLPKYMRNFAALIQPLTTLLNVEWEWSKDHHDDCPVHMTLMHPNLGLSRAERFSAYKNMAVFAEVKKSWRKPPLLATANHDNTFLVVCDASDYAIGYALMQNDDEGQKRAVSYQSRRYRPAERTYPVYDKELLAMRYAYLTFRVYLLGEERFAIYPDNASLRTAVTTPHLSQRML</sequence>
<keyword evidence="2" id="KW-0548">Nucleotidyltransferase</keyword>
<name>A0A0P1A425_PLAHL</name>
<keyword evidence="3" id="KW-1185">Reference proteome</keyword>
<dbReference type="PANTHER" id="PTHR33064">
    <property type="entry name" value="POL PROTEIN"/>
    <property type="match status" value="1"/>
</dbReference>
<dbReference type="Gene3D" id="3.30.70.270">
    <property type="match status" value="1"/>
</dbReference>
<dbReference type="AlphaFoldDB" id="A0A0P1A425"/>
<evidence type="ECO:0000313" key="2">
    <source>
        <dbReference type="EMBL" id="CEG35247.1"/>
    </source>
</evidence>
<dbReference type="RefSeq" id="XP_024571616.1">
    <property type="nucleotide sequence ID" value="XM_024722059.1"/>
</dbReference>
<accession>A0A0P1A425</accession>
<dbReference type="InterPro" id="IPR043502">
    <property type="entry name" value="DNA/RNA_pol_sf"/>
</dbReference>
<organism evidence="2 3">
    <name type="scientific">Plasmopara halstedii</name>
    <name type="common">Downy mildew of sunflower</name>
    <dbReference type="NCBI Taxonomy" id="4781"/>
    <lineage>
        <taxon>Eukaryota</taxon>
        <taxon>Sar</taxon>
        <taxon>Stramenopiles</taxon>
        <taxon>Oomycota</taxon>
        <taxon>Peronosporomycetes</taxon>
        <taxon>Peronosporales</taxon>
        <taxon>Peronosporaceae</taxon>
        <taxon>Plasmopara</taxon>
    </lineage>
</organism>
<dbReference type="STRING" id="4781.A0A0P1A425"/>
<keyword evidence="2" id="KW-0808">Transferase</keyword>
<dbReference type="InterPro" id="IPR051320">
    <property type="entry name" value="Viral_Replic_Matur_Polypro"/>
</dbReference>
<dbReference type="PANTHER" id="PTHR33064:SF37">
    <property type="entry name" value="RIBONUCLEASE H"/>
    <property type="match status" value="1"/>
</dbReference>
<evidence type="ECO:0000313" key="3">
    <source>
        <dbReference type="Proteomes" id="UP000054928"/>
    </source>
</evidence>
<dbReference type="InterPro" id="IPR041577">
    <property type="entry name" value="RT_RNaseH_2"/>
</dbReference>
<evidence type="ECO:0000259" key="1">
    <source>
        <dbReference type="Pfam" id="PF17919"/>
    </source>
</evidence>
<dbReference type="Proteomes" id="UP000054928">
    <property type="component" value="Unassembled WGS sequence"/>
</dbReference>
<protein>
    <submittedName>
        <fullName evidence="2">Reverse transcriptase</fullName>
    </submittedName>
</protein>
<dbReference type="EMBL" id="CCYD01000041">
    <property type="protein sequence ID" value="CEG35247.1"/>
    <property type="molecule type" value="Genomic_DNA"/>
</dbReference>
<dbReference type="GeneID" id="36404432"/>
<keyword evidence="2" id="KW-0695">RNA-directed DNA polymerase</keyword>